<evidence type="ECO:0000313" key="2">
    <source>
        <dbReference type="Proteomes" id="UP000515163"/>
    </source>
</evidence>
<dbReference type="PANTHER" id="PTHR10878">
    <property type="entry name" value="SEGMENT POLARITY PROTEIN DISHEVELLED"/>
    <property type="match status" value="1"/>
</dbReference>
<protein>
    <submittedName>
        <fullName evidence="3">Synaptojanin-2-binding protein-like</fullName>
    </submittedName>
</protein>
<dbReference type="SUPFAM" id="SSF50156">
    <property type="entry name" value="PDZ domain-like"/>
    <property type="match status" value="1"/>
</dbReference>
<evidence type="ECO:0000259" key="1">
    <source>
        <dbReference type="PROSITE" id="PS50106"/>
    </source>
</evidence>
<organism evidence="2 3">
    <name type="scientific">Actinia tenebrosa</name>
    <name type="common">Australian red waratah sea anemone</name>
    <dbReference type="NCBI Taxonomy" id="6105"/>
    <lineage>
        <taxon>Eukaryota</taxon>
        <taxon>Metazoa</taxon>
        <taxon>Cnidaria</taxon>
        <taxon>Anthozoa</taxon>
        <taxon>Hexacorallia</taxon>
        <taxon>Actiniaria</taxon>
        <taxon>Actiniidae</taxon>
        <taxon>Actinia</taxon>
    </lineage>
</organism>
<dbReference type="PROSITE" id="PS50106">
    <property type="entry name" value="PDZ"/>
    <property type="match status" value="1"/>
</dbReference>
<dbReference type="AlphaFoldDB" id="A0A6P8HZF0"/>
<evidence type="ECO:0000313" key="3">
    <source>
        <dbReference type="RefSeq" id="XP_031560793.1"/>
    </source>
</evidence>
<gene>
    <name evidence="3" type="primary">LOC116296833</name>
</gene>
<feature type="non-terminal residue" evidence="3">
    <location>
        <position position="1"/>
    </location>
</feature>
<dbReference type="GO" id="GO:0060070">
    <property type="term" value="P:canonical Wnt signaling pathway"/>
    <property type="evidence" value="ECO:0007669"/>
    <property type="project" value="TreeGrafter"/>
</dbReference>
<reference evidence="3" key="1">
    <citation type="submission" date="2025-08" db="UniProtKB">
        <authorList>
            <consortium name="RefSeq"/>
        </authorList>
    </citation>
    <scope>IDENTIFICATION</scope>
    <source>
        <tissue evidence="3">Tentacle</tissue>
    </source>
</reference>
<dbReference type="GeneID" id="116296833"/>
<dbReference type="InParanoid" id="A0A6P8HZF0"/>
<dbReference type="OrthoDB" id="7734647at2759"/>
<dbReference type="KEGG" id="aten:116296833"/>
<dbReference type="CDD" id="cd00136">
    <property type="entry name" value="PDZ_canonical"/>
    <property type="match status" value="1"/>
</dbReference>
<dbReference type="Gene3D" id="2.30.42.10">
    <property type="match status" value="1"/>
</dbReference>
<keyword evidence="2" id="KW-1185">Reference proteome</keyword>
<proteinExistence type="predicted"/>
<dbReference type="Pfam" id="PF00595">
    <property type="entry name" value="PDZ"/>
    <property type="match status" value="1"/>
</dbReference>
<accession>A0A6P8HZF0</accession>
<dbReference type="SMART" id="SM00228">
    <property type="entry name" value="PDZ"/>
    <property type="match status" value="1"/>
</dbReference>
<dbReference type="InterPro" id="IPR015506">
    <property type="entry name" value="Dsh/Dvl-rel"/>
</dbReference>
<dbReference type="GO" id="GO:0005829">
    <property type="term" value="C:cytosol"/>
    <property type="evidence" value="ECO:0007669"/>
    <property type="project" value="TreeGrafter"/>
</dbReference>
<dbReference type="InterPro" id="IPR036034">
    <property type="entry name" value="PDZ_sf"/>
</dbReference>
<dbReference type="InterPro" id="IPR001478">
    <property type="entry name" value="PDZ"/>
</dbReference>
<dbReference type="RefSeq" id="XP_031560793.1">
    <property type="nucleotide sequence ID" value="XM_031704933.1"/>
</dbReference>
<sequence length="90" mass="9816">FESDVLQGREAKFISIEKVADLGIEIKEENGGIYVTSIKEGGALSENGNIEVGDQLLNVEGTSLIGISREQAQEELREAMNRRAVSSQHL</sequence>
<dbReference type="Proteomes" id="UP000515163">
    <property type="component" value="Unplaced"/>
</dbReference>
<name>A0A6P8HZF0_ACTTE</name>
<feature type="domain" description="PDZ" evidence="1">
    <location>
        <begin position="22"/>
        <end position="79"/>
    </location>
</feature>